<dbReference type="Proteomes" id="UP000238937">
    <property type="component" value="Unassembled WGS sequence"/>
</dbReference>
<dbReference type="AlphaFoldDB" id="A0A2T1G5G1"/>
<gene>
    <name evidence="1" type="ORF">C7B77_20500</name>
</gene>
<dbReference type="EMBL" id="PVWO01000325">
    <property type="protein sequence ID" value="PSB52479.1"/>
    <property type="molecule type" value="Genomic_DNA"/>
</dbReference>
<keyword evidence="2" id="KW-1185">Reference proteome</keyword>
<name>A0A2T1G5G1_9CYAN</name>
<accession>A0A2T1G5G1</accession>
<comment type="caution">
    <text evidence="1">The sequence shown here is derived from an EMBL/GenBank/DDBJ whole genome shotgun (WGS) entry which is preliminary data.</text>
</comment>
<reference evidence="1 2" key="1">
    <citation type="submission" date="2018-03" db="EMBL/GenBank/DDBJ databases">
        <title>The ancient ancestry and fast evolution of plastids.</title>
        <authorList>
            <person name="Moore K.R."/>
            <person name="Magnabosco C."/>
            <person name="Momper L."/>
            <person name="Gold D.A."/>
            <person name="Bosak T."/>
            <person name="Fournier G.P."/>
        </authorList>
    </citation>
    <scope>NUCLEOTIDE SEQUENCE [LARGE SCALE GENOMIC DNA]</scope>
    <source>
        <strain evidence="1 2">CCALA 037</strain>
    </source>
</reference>
<protein>
    <submittedName>
        <fullName evidence="1">Uncharacterized protein</fullName>
    </submittedName>
</protein>
<feature type="non-terminal residue" evidence="1">
    <location>
        <position position="320"/>
    </location>
</feature>
<evidence type="ECO:0000313" key="2">
    <source>
        <dbReference type="Proteomes" id="UP000238937"/>
    </source>
</evidence>
<proteinExistence type="predicted"/>
<organism evidence="1 2">
    <name type="scientific">Chamaesiphon polymorphus CCALA 037</name>
    <dbReference type="NCBI Taxonomy" id="2107692"/>
    <lineage>
        <taxon>Bacteria</taxon>
        <taxon>Bacillati</taxon>
        <taxon>Cyanobacteriota</taxon>
        <taxon>Cyanophyceae</taxon>
        <taxon>Gomontiellales</taxon>
        <taxon>Chamaesiphonaceae</taxon>
        <taxon>Chamaesiphon</taxon>
    </lineage>
</organism>
<evidence type="ECO:0000313" key="1">
    <source>
        <dbReference type="EMBL" id="PSB52479.1"/>
    </source>
</evidence>
<sequence>MTEPTYLEPDRYDLPLPLIGFDPPAACETHPFEISPPDTAATQQLIFRSLTQILSPLGVKFKLSIQSLVPMSGSIPSDSQEHTILQSPDLYFQALEYRLLVVCYSPTSLDSQLIAEPLARVLRAIELQGFQEAIVQYSRFSALQSAPKSTQLADWRLRIDLTPATTKLSRWARWGDVQAITQLLNVALASADIQVSAVLKNLTLQIFCTLKDDLDRKFPAKKIVLDAIAPLLISLNPQGIQGATIHGVQFQPELGGQIESPPVWIHWLDLPALGDPKFSLTPILLASRGDEDALTFILERLLNPDLERFLDIGGGSLFFL</sequence>